<dbReference type="PANTHER" id="PTHR33204">
    <property type="entry name" value="TRANSCRIPTIONAL REGULATOR, MARR FAMILY"/>
    <property type="match status" value="1"/>
</dbReference>
<evidence type="ECO:0000313" key="6">
    <source>
        <dbReference type="Proteomes" id="UP000298781"/>
    </source>
</evidence>
<dbReference type="SUPFAM" id="SSF55718">
    <property type="entry name" value="SCP-like"/>
    <property type="match status" value="1"/>
</dbReference>
<sequence length="230" mass="26154">MEDRGGYGQFCPVSMTAEILCTRWTALVIRELLCGSTRFNELRRGVPRMSPALLSKRLKELEKMGVIVTAPRESGAIEYHLSPAGEDLRSIILGMGFWGQRWVESQLSLKNLDPSLLMWDIRRNLNPEPLLPGRCTIQFQYPELPEPQRNWWMVIEKGKVDLCGFDPGYEINLLVRSSLRTMTAIWMGFAPILHELAAGRLELDGERPIANAIQKWLTLSTFAAEPRRAS</sequence>
<evidence type="ECO:0000259" key="4">
    <source>
        <dbReference type="PROSITE" id="PS51118"/>
    </source>
</evidence>
<dbReference type="InterPro" id="IPR036390">
    <property type="entry name" value="WH_DNA-bd_sf"/>
</dbReference>
<dbReference type="OrthoDB" id="9782219at2"/>
<gene>
    <name evidence="5" type="ORF">E8M01_30870</name>
</gene>
<evidence type="ECO:0000313" key="5">
    <source>
        <dbReference type="EMBL" id="QCI68245.1"/>
    </source>
</evidence>
<dbReference type="Proteomes" id="UP000298781">
    <property type="component" value="Chromosome"/>
</dbReference>
<name>A0A4D7BBZ1_9HYPH</name>
<dbReference type="InterPro" id="IPR036388">
    <property type="entry name" value="WH-like_DNA-bd_sf"/>
</dbReference>
<dbReference type="PANTHER" id="PTHR33204:SF18">
    <property type="entry name" value="TRANSCRIPTIONAL REGULATORY PROTEIN"/>
    <property type="match status" value="1"/>
</dbReference>
<keyword evidence="6" id="KW-1185">Reference proteome</keyword>
<organism evidence="5 6">
    <name type="scientific">Phreatobacter stygius</name>
    <dbReference type="NCBI Taxonomy" id="1940610"/>
    <lineage>
        <taxon>Bacteria</taxon>
        <taxon>Pseudomonadati</taxon>
        <taxon>Pseudomonadota</taxon>
        <taxon>Alphaproteobacteria</taxon>
        <taxon>Hyphomicrobiales</taxon>
        <taxon>Phreatobacteraceae</taxon>
        <taxon>Phreatobacter</taxon>
    </lineage>
</organism>
<protein>
    <submittedName>
        <fullName evidence="5">Helix-turn-helix transcriptional regulator</fullName>
    </submittedName>
</protein>
<keyword evidence="2" id="KW-0238">DNA-binding</keyword>
<accession>A0A4D7BBZ1</accession>
<dbReference type="PROSITE" id="PS51118">
    <property type="entry name" value="HTH_HXLR"/>
    <property type="match status" value="1"/>
</dbReference>
<reference evidence="5 6" key="1">
    <citation type="submission" date="2019-04" db="EMBL/GenBank/DDBJ databases">
        <title>Phreatobacter aquaticus sp. nov.</title>
        <authorList>
            <person name="Choi A."/>
        </authorList>
    </citation>
    <scope>NUCLEOTIDE SEQUENCE [LARGE SCALE GENOMIC DNA]</scope>
    <source>
        <strain evidence="5 6">KCTC 52518</strain>
    </source>
</reference>
<dbReference type="InterPro" id="IPR036527">
    <property type="entry name" value="SCP2_sterol-bd_dom_sf"/>
</dbReference>
<evidence type="ECO:0000256" key="1">
    <source>
        <dbReference type="ARBA" id="ARBA00023015"/>
    </source>
</evidence>
<evidence type="ECO:0000256" key="3">
    <source>
        <dbReference type="ARBA" id="ARBA00023163"/>
    </source>
</evidence>
<keyword evidence="3" id="KW-0804">Transcription</keyword>
<dbReference type="RefSeq" id="WP_136963664.1">
    <property type="nucleotide sequence ID" value="NZ_CP039690.1"/>
</dbReference>
<dbReference type="InterPro" id="IPR002577">
    <property type="entry name" value="HTH_HxlR"/>
</dbReference>
<proteinExistence type="predicted"/>
<feature type="domain" description="HTH hxlR-type" evidence="4">
    <location>
        <begin position="11"/>
        <end position="107"/>
    </location>
</feature>
<evidence type="ECO:0000256" key="2">
    <source>
        <dbReference type="ARBA" id="ARBA00023125"/>
    </source>
</evidence>
<dbReference type="GO" id="GO:0003677">
    <property type="term" value="F:DNA binding"/>
    <property type="evidence" value="ECO:0007669"/>
    <property type="project" value="UniProtKB-KW"/>
</dbReference>
<dbReference type="Pfam" id="PF01638">
    <property type="entry name" value="HxlR"/>
    <property type="match status" value="1"/>
</dbReference>
<dbReference type="KEGG" id="pstg:E8M01_30870"/>
<dbReference type="SUPFAM" id="SSF46785">
    <property type="entry name" value="Winged helix' DNA-binding domain"/>
    <property type="match status" value="1"/>
</dbReference>
<dbReference type="EMBL" id="CP039690">
    <property type="protein sequence ID" value="QCI68245.1"/>
    <property type="molecule type" value="Genomic_DNA"/>
</dbReference>
<keyword evidence="1" id="KW-0805">Transcription regulation</keyword>
<dbReference type="AlphaFoldDB" id="A0A4D7BBZ1"/>
<dbReference type="Gene3D" id="1.10.10.10">
    <property type="entry name" value="Winged helix-like DNA-binding domain superfamily/Winged helix DNA-binding domain"/>
    <property type="match status" value="1"/>
</dbReference>